<dbReference type="GO" id="GO:0019450">
    <property type="term" value="P:L-cysteine catabolic process to pyruvate"/>
    <property type="evidence" value="ECO:0007669"/>
    <property type="project" value="TreeGrafter"/>
</dbReference>
<dbReference type="GO" id="GO:0080146">
    <property type="term" value="F:L-cysteine desulfhydrase activity"/>
    <property type="evidence" value="ECO:0007669"/>
    <property type="project" value="TreeGrafter"/>
</dbReference>
<dbReference type="HAMAP" id="MF_01845">
    <property type="entry name" value="UPF0597"/>
    <property type="match status" value="1"/>
</dbReference>
<dbReference type="EMBL" id="DWWA01000041">
    <property type="protein sequence ID" value="HJC72787.1"/>
    <property type="molecule type" value="Genomic_DNA"/>
</dbReference>
<comment type="caution">
    <text evidence="3">The sequence shown here is derived from an EMBL/GenBank/DDBJ whole genome shotgun (WGS) entry which is preliminary data.</text>
</comment>
<evidence type="ECO:0000313" key="3">
    <source>
        <dbReference type="EMBL" id="HJC72787.1"/>
    </source>
</evidence>
<reference evidence="3" key="2">
    <citation type="submission" date="2021-04" db="EMBL/GenBank/DDBJ databases">
        <authorList>
            <person name="Gilroy R."/>
        </authorList>
    </citation>
    <scope>NUCLEOTIDE SEQUENCE</scope>
    <source>
        <strain evidence="3">5933</strain>
    </source>
</reference>
<dbReference type="InterPro" id="IPR005130">
    <property type="entry name" value="Ser_deHydtase-like_asu"/>
</dbReference>
<protein>
    <recommendedName>
        <fullName evidence="1">UPF0597 protein H9698_08365</fullName>
    </recommendedName>
</protein>
<feature type="domain" description="Serine dehydratase-like alpha subunit" evidence="2">
    <location>
        <begin position="160"/>
        <end position="419"/>
    </location>
</feature>
<proteinExistence type="inferred from homology"/>
<comment type="similarity">
    <text evidence="1">Belongs to the UPF0597 family.</text>
</comment>
<reference evidence="3" key="1">
    <citation type="journal article" date="2021" name="PeerJ">
        <title>Extensive microbial diversity within the chicken gut microbiome revealed by metagenomics and culture.</title>
        <authorList>
            <person name="Gilroy R."/>
            <person name="Ravi A."/>
            <person name="Getino M."/>
            <person name="Pursley I."/>
            <person name="Horton D.L."/>
            <person name="Alikhan N.F."/>
            <person name="Baker D."/>
            <person name="Gharbi K."/>
            <person name="Hall N."/>
            <person name="Watson M."/>
            <person name="Adriaenssens E.M."/>
            <person name="Foster-Nyarko E."/>
            <person name="Jarju S."/>
            <person name="Secka A."/>
            <person name="Antonio M."/>
            <person name="Oren A."/>
            <person name="Chaudhuri R.R."/>
            <person name="La Ragione R."/>
            <person name="Hildebrand F."/>
            <person name="Pallen M.J."/>
        </authorList>
    </citation>
    <scope>NUCLEOTIDE SEQUENCE</scope>
    <source>
        <strain evidence="3">5933</strain>
    </source>
</reference>
<evidence type="ECO:0000259" key="2">
    <source>
        <dbReference type="Pfam" id="PF03313"/>
    </source>
</evidence>
<sequence>MEQKIYDTYTDILHRELIVAMGCTEPIAIAYAGALARKLLCCLPERVELGCSGNIIKNVKGVTVPNSGGMRGIEIAALLGMTGGDAGRCLAVLERVNDAQRAQAKALLEQGVCHTSLLEGEENLDIVLHAFAKDDEVVVEIKGTHTNVVRLEKNGVNELKEMPQQTAQQAQPNKSLLNVKDILCYGETVDLEQIRSVLERQMECNDAIAKAGLSHEYGACVGSTLHEMYGSEMPEMRAAAAAAAGSDARMNGCPMPVVINSGSGNQGLTITLPVLIYASHLKAGREKTLRALAIANLMSVHQKRYIGSLSAYCGATSAACASAVAICWMMGGTYEQICGVITNTLATIGGMLCDGAKSSCASKIATAVYAALLSVRLSLEGRCFEPGEGLVASNVETTIRDIGYVAREGMRKADVEILKLMLENH</sequence>
<gene>
    <name evidence="3" type="ORF">H9698_08365</name>
</gene>
<dbReference type="InterPro" id="IPR021144">
    <property type="entry name" value="UPF0597"/>
</dbReference>
<dbReference type="PANTHER" id="PTHR30501">
    <property type="entry name" value="UPF0597 PROTEIN YHAM"/>
    <property type="match status" value="1"/>
</dbReference>
<accession>A0A9D2Q4L7</accession>
<dbReference type="Pfam" id="PF03313">
    <property type="entry name" value="SDH_alpha"/>
    <property type="match status" value="1"/>
</dbReference>
<dbReference type="PANTHER" id="PTHR30501:SF2">
    <property type="entry name" value="UPF0597 PROTEIN YHAM"/>
    <property type="match status" value="1"/>
</dbReference>
<evidence type="ECO:0000313" key="4">
    <source>
        <dbReference type="Proteomes" id="UP000823918"/>
    </source>
</evidence>
<evidence type="ECO:0000256" key="1">
    <source>
        <dbReference type="HAMAP-Rule" id="MF_01845"/>
    </source>
</evidence>
<dbReference type="PIRSF" id="PIRSF006054">
    <property type="entry name" value="UCP006054"/>
    <property type="match status" value="1"/>
</dbReference>
<keyword evidence="3" id="KW-0456">Lyase</keyword>
<name>A0A9D2Q4L7_9FIRM</name>
<organism evidence="3 4">
    <name type="scientific">Candidatus Ruthenibacterium merdavium</name>
    <dbReference type="NCBI Taxonomy" id="2838752"/>
    <lineage>
        <taxon>Bacteria</taxon>
        <taxon>Bacillati</taxon>
        <taxon>Bacillota</taxon>
        <taxon>Clostridia</taxon>
        <taxon>Eubacteriales</taxon>
        <taxon>Oscillospiraceae</taxon>
        <taxon>Ruthenibacterium</taxon>
    </lineage>
</organism>
<dbReference type="Proteomes" id="UP000823918">
    <property type="component" value="Unassembled WGS sequence"/>
</dbReference>
<dbReference type="AlphaFoldDB" id="A0A9D2Q4L7"/>